<name>A0A9P7RSY9_9AGAR</name>
<dbReference type="AlphaFoldDB" id="A0A9P7RSY9"/>
<sequence length="62" mass="6965">MLVFSETSTTMWNLNFARGIQGFLACGMVTKRRVTNCMFFRIIDGRQLNGSSTGAQTEVRVD</sequence>
<dbReference type="GeneID" id="66079866"/>
<reference evidence="1" key="1">
    <citation type="journal article" date="2021" name="Genome Biol. Evol.">
        <title>The assembled and annotated genome of the fairy-ring fungus Marasmius oreades.</title>
        <authorList>
            <person name="Hiltunen M."/>
            <person name="Ament-Velasquez S.L."/>
            <person name="Johannesson H."/>
        </authorList>
    </citation>
    <scope>NUCLEOTIDE SEQUENCE</scope>
    <source>
        <strain evidence="1">03SP1</strain>
    </source>
</reference>
<organism evidence="1 2">
    <name type="scientific">Marasmius oreades</name>
    <name type="common">fairy-ring Marasmius</name>
    <dbReference type="NCBI Taxonomy" id="181124"/>
    <lineage>
        <taxon>Eukaryota</taxon>
        <taxon>Fungi</taxon>
        <taxon>Dikarya</taxon>
        <taxon>Basidiomycota</taxon>
        <taxon>Agaricomycotina</taxon>
        <taxon>Agaricomycetes</taxon>
        <taxon>Agaricomycetidae</taxon>
        <taxon>Agaricales</taxon>
        <taxon>Marasmiineae</taxon>
        <taxon>Marasmiaceae</taxon>
        <taxon>Marasmius</taxon>
    </lineage>
</organism>
<accession>A0A9P7RSY9</accession>
<evidence type="ECO:0000313" key="2">
    <source>
        <dbReference type="Proteomes" id="UP001049176"/>
    </source>
</evidence>
<dbReference type="RefSeq" id="XP_043005552.1">
    <property type="nucleotide sequence ID" value="XM_043155770.1"/>
</dbReference>
<evidence type="ECO:0000313" key="1">
    <source>
        <dbReference type="EMBL" id="KAG7089082.1"/>
    </source>
</evidence>
<keyword evidence="2" id="KW-1185">Reference proteome</keyword>
<dbReference type="Proteomes" id="UP001049176">
    <property type="component" value="Chromosome 7"/>
</dbReference>
<proteinExistence type="predicted"/>
<dbReference type="KEGG" id="more:E1B28_010791"/>
<gene>
    <name evidence="1" type="ORF">E1B28_010791</name>
</gene>
<dbReference type="EMBL" id="CM032187">
    <property type="protein sequence ID" value="KAG7089082.1"/>
    <property type="molecule type" value="Genomic_DNA"/>
</dbReference>
<comment type="caution">
    <text evidence="1">The sequence shown here is derived from an EMBL/GenBank/DDBJ whole genome shotgun (WGS) entry which is preliminary data.</text>
</comment>
<protein>
    <submittedName>
        <fullName evidence="1">Uncharacterized protein</fullName>
    </submittedName>
</protein>